<dbReference type="EMBL" id="CP133618">
    <property type="protein sequence ID" value="WMV37338.1"/>
    <property type="molecule type" value="Genomic_DNA"/>
</dbReference>
<organism evidence="2 3">
    <name type="scientific">Solanum verrucosum</name>
    <dbReference type="NCBI Taxonomy" id="315347"/>
    <lineage>
        <taxon>Eukaryota</taxon>
        <taxon>Viridiplantae</taxon>
        <taxon>Streptophyta</taxon>
        <taxon>Embryophyta</taxon>
        <taxon>Tracheophyta</taxon>
        <taxon>Spermatophyta</taxon>
        <taxon>Magnoliopsida</taxon>
        <taxon>eudicotyledons</taxon>
        <taxon>Gunneridae</taxon>
        <taxon>Pentapetalae</taxon>
        <taxon>asterids</taxon>
        <taxon>lamiids</taxon>
        <taxon>Solanales</taxon>
        <taxon>Solanaceae</taxon>
        <taxon>Solanoideae</taxon>
        <taxon>Solaneae</taxon>
        <taxon>Solanum</taxon>
    </lineage>
</organism>
<keyword evidence="1" id="KW-0472">Membrane</keyword>
<keyword evidence="1" id="KW-1133">Transmembrane helix</keyword>
<keyword evidence="3" id="KW-1185">Reference proteome</keyword>
<evidence type="ECO:0000313" key="2">
    <source>
        <dbReference type="EMBL" id="WMV37338.1"/>
    </source>
</evidence>
<name>A0AAF0ZEZ9_SOLVR</name>
<sequence length="108" mass="12013">MIETSGRSYVKNRTFMAIIGGVIAGILGLNSLTGFYLLFSCHGNDFSRVGVLPSLARHSLRRPSFQSTPTLTVGTESCLMDFLAGLWYFFAFILLIRSLLRAFFVSNH</sequence>
<evidence type="ECO:0000313" key="3">
    <source>
        <dbReference type="Proteomes" id="UP001234989"/>
    </source>
</evidence>
<protein>
    <submittedName>
        <fullName evidence="2">Uncharacterized protein</fullName>
    </submittedName>
</protein>
<gene>
    <name evidence="2" type="ORF">MTR67_030723</name>
</gene>
<proteinExistence type="predicted"/>
<evidence type="ECO:0000256" key="1">
    <source>
        <dbReference type="SAM" id="Phobius"/>
    </source>
</evidence>
<dbReference type="AlphaFoldDB" id="A0AAF0ZEZ9"/>
<dbReference type="Proteomes" id="UP001234989">
    <property type="component" value="Chromosome 7"/>
</dbReference>
<accession>A0AAF0ZEZ9</accession>
<reference evidence="2" key="1">
    <citation type="submission" date="2023-08" db="EMBL/GenBank/DDBJ databases">
        <title>A de novo genome assembly of Solanum verrucosum Schlechtendal, a Mexican diploid species geographically isolated from the other diploid A-genome species in potato relatives.</title>
        <authorList>
            <person name="Hosaka K."/>
        </authorList>
    </citation>
    <scope>NUCLEOTIDE SEQUENCE</scope>
    <source>
        <tissue evidence="2">Young leaves</tissue>
    </source>
</reference>
<feature type="transmembrane region" description="Helical" evidence="1">
    <location>
        <begin position="15"/>
        <end position="39"/>
    </location>
</feature>
<keyword evidence="1" id="KW-0812">Transmembrane</keyword>
<feature type="transmembrane region" description="Helical" evidence="1">
    <location>
        <begin position="86"/>
        <end position="104"/>
    </location>
</feature>